<dbReference type="SMART" id="SM00862">
    <property type="entry name" value="Trans_reg_C"/>
    <property type="match status" value="1"/>
</dbReference>
<dbReference type="InterPro" id="IPR011990">
    <property type="entry name" value="TPR-like_helical_dom_sf"/>
</dbReference>
<evidence type="ECO:0000313" key="6">
    <source>
        <dbReference type="Proteomes" id="UP000598146"/>
    </source>
</evidence>
<dbReference type="GO" id="GO:0006355">
    <property type="term" value="P:regulation of DNA-templated transcription"/>
    <property type="evidence" value="ECO:0007669"/>
    <property type="project" value="InterPro"/>
</dbReference>
<dbReference type="PROSITE" id="PS51755">
    <property type="entry name" value="OMPR_PHOB"/>
    <property type="match status" value="1"/>
</dbReference>
<dbReference type="RefSeq" id="WP_196418992.1">
    <property type="nucleotide sequence ID" value="NZ_JADQTO010000025.1"/>
</dbReference>
<keyword evidence="2 3" id="KW-0238">DNA-binding</keyword>
<accession>A0A931CC66</accession>
<protein>
    <recommendedName>
        <fullName evidence="4">OmpR/PhoB-type domain-containing protein</fullName>
    </recommendedName>
</protein>
<evidence type="ECO:0000256" key="2">
    <source>
        <dbReference type="ARBA" id="ARBA00023125"/>
    </source>
</evidence>
<sequence>MGIGVGVLGPVELSRDGVPIPLSGAPQRVLLARLALAAGRPVPVADLIDALWEGEPPENAVGNLHSYVSRLRRHTGGDALRREPGGYRLHLPADALDITRAERLVTRARGQRPEQAAVTLAEALAVWRGDPLADVAGRLVFAPEVARLAEWRRHLREQWLERRLDAGDAAAALPEVEALATSEPLRERTQLLLMRALHATGRTAEALTAARAFRERLADGHGVDPSPALAELQSRILSEDPGLRPAPVREAPVRPAAGVRRRPDRFFGRRSELDAVRDALATGRVTTLVGPGGMGKTRLMTEALTGDELVVELAERSVPADVAAAVAGALGLRAAPHGGVAALAERLGATPAVLVLDNCEHLLDAVRELVGELVVRCPEVRVLATSRQRLDVAGERVLRLGPLPAEDQVALFCDRAALLRADFADDSRTRELAADICRLVDGLPLAVELAARRESVFGMVHLRDRLGAGLNVLDPARGGDRATAVSATVEWSYRLLDPAAQRLLDRLAVCRGGFGLEALPYLAPDDRAAEPLLAELVDASLVTCDLSADPPRYRLLETVRHVGLGHLGPDGVRRARDAHARWMFDLARELVRRGRERDPWTTPTLRRELANLQEALTWLGESGTEEQGARLAGLLGVIGSDAPDAGLTEQLAGWKPQRVESESEVLCALAAGTAEWLRGDLPEADRLLSAVLDRMPGDHPLRWSALMVRISNGMFAGRAGAVRADAERMAADPGAPRWARATGICCAALMDVYGGDAAAGQAWLEKYADDLHTEGLDGFVPFTRGELVAGSAPEQALAWYDRSIAASDRVNQVYMGNVARVARTAALIRLRRYAEAVAACRETIVAVRDANMTAQVWTMMRLTAELLAGLGDAETAAMLVAAADRDSMAPVVMGPDRDRLAALRAAVAVPAPPPGAGDTASIVRHVLTLLAARAG</sequence>
<dbReference type="InterPro" id="IPR001867">
    <property type="entry name" value="OmpR/PhoB-type_DNA-bd"/>
</dbReference>
<dbReference type="PANTHER" id="PTHR47691">
    <property type="entry name" value="REGULATOR-RELATED"/>
    <property type="match status" value="1"/>
</dbReference>
<dbReference type="InterPro" id="IPR005158">
    <property type="entry name" value="BTAD"/>
</dbReference>
<dbReference type="GO" id="GO:0003677">
    <property type="term" value="F:DNA binding"/>
    <property type="evidence" value="ECO:0007669"/>
    <property type="project" value="UniProtKB-UniRule"/>
</dbReference>
<feature type="domain" description="OmpR/PhoB-type" evidence="4">
    <location>
        <begin position="1"/>
        <end position="91"/>
    </location>
</feature>
<dbReference type="SUPFAM" id="SSF46894">
    <property type="entry name" value="C-terminal effector domain of the bipartite response regulators"/>
    <property type="match status" value="1"/>
</dbReference>
<evidence type="ECO:0000259" key="4">
    <source>
        <dbReference type="PROSITE" id="PS51755"/>
    </source>
</evidence>
<dbReference type="Gene3D" id="3.40.50.300">
    <property type="entry name" value="P-loop containing nucleotide triphosphate hydrolases"/>
    <property type="match status" value="1"/>
</dbReference>
<dbReference type="Pfam" id="PF25872">
    <property type="entry name" value="HTH_77"/>
    <property type="match status" value="1"/>
</dbReference>
<dbReference type="InterPro" id="IPR036388">
    <property type="entry name" value="WH-like_DNA-bd_sf"/>
</dbReference>
<dbReference type="Gene3D" id="1.10.10.10">
    <property type="entry name" value="Winged helix-like DNA-binding domain superfamily/Winged helix DNA-binding domain"/>
    <property type="match status" value="1"/>
</dbReference>
<evidence type="ECO:0000256" key="1">
    <source>
        <dbReference type="ARBA" id="ARBA00005820"/>
    </source>
</evidence>
<evidence type="ECO:0000313" key="5">
    <source>
        <dbReference type="EMBL" id="MBG0567230.1"/>
    </source>
</evidence>
<organism evidence="5 6">
    <name type="scientific">Actinoplanes aureus</name>
    <dbReference type="NCBI Taxonomy" id="2792083"/>
    <lineage>
        <taxon>Bacteria</taxon>
        <taxon>Bacillati</taxon>
        <taxon>Actinomycetota</taxon>
        <taxon>Actinomycetes</taxon>
        <taxon>Micromonosporales</taxon>
        <taxon>Micromonosporaceae</taxon>
        <taxon>Actinoplanes</taxon>
    </lineage>
</organism>
<dbReference type="PANTHER" id="PTHR47691:SF3">
    <property type="entry name" value="HTH-TYPE TRANSCRIPTIONAL REGULATOR RV0890C-RELATED"/>
    <property type="match status" value="1"/>
</dbReference>
<dbReference type="Gene3D" id="1.25.40.10">
    <property type="entry name" value="Tetratricopeptide repeat domain"/>
    <property type="match status" value="1"/>
</dbReference>
<dbReference type="Pfam" id="PF03704">
    <property type="entry name" value="BTAD"/>
    <property type="match status" value="1"/>
</dbReference>
<gene>
    <name evidence="5" type="ORF">I4J89_37860</name>
</gene>
<dbReference type="Proteomes" id="UP000598146">
    <property type="component" value="Unassembled WGS sequence"/>
</dbReference>
<name>A0A931CC66_9ACTN</name>
<dbReference type="SUPFAM" id="SSF52540">
    <property type="entry name" value="P-loop containing nucleoside triphosphate hydrolases"/>
    <property type="match status" value="1"/>
</dbReference>
<dbReference type="SUPFAM" id="SSF48452">
    <property type="entry name" value="TPR-like"/>
    <property type="match status" value="1"/>
</dbReference>
<dbReference type="InterPro" id="IPR058852">
    <property type="entry name" value="HTH_77"/>
</dbReference>
<comment type="caution">
    <text evidence="5">The sequence shown here is derived from an EMBL/GenBank/DDBJ whole genome shotgun (WGS) entry which is preliminary data.</text>
</comment>
<dbReference type="InterPro" id="IPR027417">
    <property type="entry name" value="P-loop_NTPase"/>
</dbReference>
<dbReference type="SMART" id="SM01043">
    <property type="entry name" value="BTAD"/>
    <property type="match status" value="1"/>
</dbReference>
<feature type="DNA-binding region" description="OmpR/PhoB-type" evidence="3">
    <location>
        <begin position="1"/>
        <end position="91"/>
    </location>
</feature>
<proteinExistence type="inferred from homology"/>
<reference evidence="5" key="1">
    <citation type="submission" date="2020-11" db="EMBL/GenBank/DDBJ databases">
        <title>Isolation and identification of active actinomycetes.</title>
        <authorList>
            <person name="Sun X."/>
        </authorList>
    </citation>
    <scope>NUCLEOTIDE SEQUENCE</scope>
    <source>
        <strain evidence="5">NEAU-A11</strain>
    </source>
</reference>
<dbReference type="CDD" id="cd15831">
    <property type="entry name" value="BTAD"/>
    <property type="match status" value="1"/>
</dbReference>
<dbReference type="AlphaFoldDB" id="A0A931CC66"/>
<dbReference type="EMBL" id="JADQTO010000025">
    <property type="protein sequence ID" value="MBG0567230.1"/>
    <property type="molecule type" value="Genomic_DNA"/>
</dbReference>
<dbReference type="GO" id="GO:0000160">
    <property type="term" value="P:phosphorelay signal transduction system"/>
    <property type="evidence" value="ECO:0007669"/>
    <property type="project" value="InterPro"/>
</dbReference>
<evidence type="ECO:0000256" key="3">
    <source>
        <dbReference type="PROSITE-ProRule" id="PRU01091"/>
    </source>
</evidence>
<keyword evidence="6" id="KW-1185">Reference proteome</keyword>
<comment type="similarity">
    <text evidence="1">Belongs to the AfsR/DnrI/RedD regulatory family.</text>
</comment>
<dbReference type="InterPro" id="IPR016032">
    <property type="entry name" value="Sig_transdc_resp-reg_C-effctor"/>
</dbReference>